<dbReference type="PANTHER" id="PTHR47331:SF1">
    <property type="entry name" value="GAG-LIKE PROTEIN"/>
    <property type="match status" value="1"/>
</dbReference>
<dbReference type="InterPro" id="IPR005312">
    <property type="entry name" value="DUF1759"/>
</dbReference>
<evidence type="ECO:0000313" key="2">
    <source>
        <dbReference type="Proteomes" id="UP000789390"/>
    </source>
</evidence>
<dbReference type="SUPFAM" id="SSF56672">
    <property type="entry name" value="DNA/RNA polymerases"/>
    <property type="match status" value="1"/>
</dbReference>
<sequence>MRKLSRSLDIQLHSNRKCRNSSYSMHKNFWKYYTEDSDGLRPVAEKPRPFYSPTKEATEQLWLKSEKLADDKFGRIQSDEEEPSGILVGMDQLNGIIRSGASTQSPCGLRAYDNSFEKMLGGPSQETPSQTGKQLIQKLISNSIFCSAQFKSSTPKKNEEYKTPTAPVPRIDVKAFDGDPRTWLLFYATFMATIHDANVSSSYKLLSLRDNLNQDFRRRVAHLLVPPSTYELALQELEKKYGSPEVIMQAHVQHLAAMQPVKSGDFQALFEMAAMVRDAVTSTLSFRSQQELTHSTVVLQLATKLPLDLQREWGRVAYSLRPKIATLADFDKWIDGVIGAEESRGVNIFSQNNNKPANSSRQNQYSGPTMFNTNIDENHKDKENVCQVCSANPGHRLEACLKFRSKTPTERARDCAKFRHCFRCLGQDHFSLSCKKETTCLTEECGKRHHTLLHGAEMVAKRSPGEQGTNRFNIFVGSFLWSASKSVLLAIVPIVVKSNGKECFTFALLDPGSEATILTDRLAAKLELQGRPLKVKFGTFCRSEEIKTTLVSFVIESLDSSIEFQVEKAYTVPDIKLSRRNIDWPNIKKRWTHLEDLELPTTNSSLLEILIGMDVDTAHVQLDSHTPVEESQGPRAVLTPFGWIVTGKVPSSILQGPSPRRSIHFGTAQEVDAALVDSVQQFWSTESFGTNTNAKKVMSEDDARAIKILESSIVDVGQRYQVDLLLKTPNIQLPNNRPQALKRLFSVEQRLQRNPGHAEKYKKIIDSYLSAGYAKEVPYREINNPVGKVWYLPHHFVVNPNKPDKLRVVRSTSKVRQRPVAISADIASMYHQVKVNPADQSLLRFVWCQPGSQQPPTTFQMTVQVFGAVSSPTSCFFALKHTVETNRRMFPNVSDKLKDNFYADNLLDSFDNEEQAIKFSRNAIKSLAMGGFRLNQWISSSKNLMSAIPASEWSNPSLNLDFDDLPVERTLGVN</sequence>
<evidence type="ECO:0008006" key="3">
    <source>
        <dbReference type="Google" id="ProtNLM"/>
    </source>
</evidence>
<dbReference type="GO" id="GO:0071897">
    <property type="term" value="P:DNA biosynthetic process"/>
    <property type="evidence" value="ECO:0007669"/>
    <property type="project" value="UniProtKB-ARBA"/>
</dbReference>
<protein>
    <recommendedName>
        <fullName evidence="3">Peptidase aspartic putative domain-containing protein</fullName>
    </recommendedName>
</protein>
<proteinExistence type="predicted"/>
<dbReference type="Proteomes" id="UP000789390">
    <property type="component" value="Unassembled WGS sequence"/>
</dbReference>
<evidence type="ECO:0000313" key="1">
    <source>
        <dbReference type="EMBL" id="CAH0113061.1"/>
    </source>
</evidence>
<dbReference type="Gene3D" id="3.10.10.10">
    <property type="entry name" value="HIV Type 1 Reverse Transcriptase, subunit A, domain 1"/>
    <property type="match status" value="1"/>
</dbReference>
<reference evidence="1" key="1">
    <citation type="submission" date="2021-11" db="EMBL/GenBank/DDBJ databases">
        <authorList>
            <person name="Schell T."/>
        </authorList>
    </citation>
    <scope>NUCLEOTIDE SEQUENCE</scope>
    <source>
        <strain evidence="1">M5</strain>
    </source>
</reference>
<gene>
    <name evidence="1" type="ORF">DGAL_LOCUS16863</name>
</gene>
<dbReference type="InterPro" id="IPR043502">
    <property type="entry name" value="DNA/RNA_pol_sf"/>
</dbReference>
<organism evidence="1 2">
    <name type="scientific">Daphnia galeata</name>
    <dbReference type="NCBI Taxonomy" id="27404"/>
    <lineage>
        <taxon>Eukaryota</taxon>
        <taxon>Metazoa</taxon>
        <taxon>Ecdysozoa</taxon>
        <taxon>Arthropoda</taxon>
        <taxon>Crustacea</taxon>
        <taxon>Branchiopoda</taxon>
        <taxon>Diplostraca</taxon>
        <taxon>Cladocera</taxon>
        <taxon>Anomopoda</taxon>
        <taxon>Daphniidae</taxon>
        <taxon>Daphnia</taxon>
    </lineage>
</organism>
<keyword evidence="2" id="KW-1185">Reference proteome</keyword>
<dbReference type="EMBL" id="CAKKLH010000336">
    <property type="protein sequence ID" value="CAH0113061.1"/>
    <property type="molecule type" value="Genomic_DNA"/>
</dbReference>
<name>A0A8J2S1U1_9CRUS</name>
<dbReference type="Pfam" id="PF03564">
    <property type="entry name" value="DUF1759"/>
    <property type="match status" value="1"/>
</dbReference>
<dbReference type="Gene3D" id="3.30.70.270">
    <property type="match status" value="1"/>
</dbReference>
<dbReference type="OrthoDB" id="6375653at2759"/>
<dbReference type="AlphaFoldDB" id="A0A8J2S1U1"/>
<dbReference type="PANTHER" id="PTHR47331">
    <property type="entry name" value="PHD-TYPE DOMAIN-CONTAINING PROTEIN"/>
    <property type="match status" value="1"/>
</dbReference>
<comment type="caution">
    <text evidence="1">The sequence shown here is derived from an EMBL/GenBank/DDBJ whole genome shotgun (WGS) entry which is preliminary data.</text>
</comment>
<dbReference type="InterPro" id="IPR043128">
    <property type="entry name" value="Rev_trsase/Diguanyl_cyclase"/>
</dbReference>
<accession>A0A8J2S1U1</accession>